<feature type="transmembrane region" description="Helical" evidence="7">
    <location>
        <begin position="257"/>
        <end position="278"/>
    </location>
</feature>
<dbReference type="InterPro" id="IPR018383">
    <property type="entry name" value="UPF0324_pro"/>
</dbReference>
<evidence type="ECO:0000256" key="6">
    <source>
        <dbReference type="ARBA" id="ARBA00023136"/>
    </source>
</evidence>
<dbReference type="GO" id="GO:0005886">
    <property type="term" value="C:plasma membrane"/>
    <property type="evidence" value="ECO:0007669"/>
    <property type="project" value="UniProtKB-SubCell"/>
</dbReference>
<evidence type="ECO:0000256" key="2">
    <source>
        <dbReference type="ARBA" id="ARBA00007977"/>
    </source>
</evidence>
<keyword evidence="6 7" id="KW-0472">Membrane</keyword>
<proteinExistence type="inferred from homology"/>
<comment type="similarity">
    <text evidence="2">Belongs to the UPF0324 family.</text>
</comment>
<dbReference type="PANTHER" id="PTHR30106:SF2">
    <property type="entry name" value="UPF0324 INNER MEMBRANE PROTEIN YEIH"/>
    <property type="match status" value="1"/>
</dbReference>
<feature type="transmembrane region" description="Helical" evidence="7">
    <location>
        <begin position="12"/>
        <end position="31"/>
    </location>
</feature>
<sequence>MKTNKLNIKNTFYGVLFVGIFALIATIVAEADFFRNLAISPLIIGIVLGIFYANTLKHKLPATWQSGIIFSTKYILRFGIILYGFRLTFQNLQEVGFSGVFIAFCIVAFTFIFGYIIGTKVLKLDREITILCSAGSSICGAAAVLATQSVLKNEAYKSAIAVSFVVIFGTITMFLYPFLYKLGIFDLSASEMGVYIGSTLHEVAHVVGASTSLGEAVSKDAIIVKMIRVIFLVPFLILLSFWLIKTGFHNKNEKTKLIIPWFAVMFILVAGFNSFGFLSENIIKSINFIDTFSLTMAMTALGMETSFDKFKNVGMKPFYLSLILFIWLMVVGYFLVKFFF</sequence>
<evidence type="ECO:0000256" key="4">
    <source>
        <dbReference type="ARBA" id="ARBA00022692"/>
    </source>
</evidence>
<dbReference type="EMBL" id="CP032100">
    <property type="protein sequence ID" value="AXX89972.1"/>
    <property type="molecule type" value="Genomic_DNA"/>
</dbReference>
<dbReference type="PANTHER" id="PTHR30106">
    <property type="entry name" value="INNER MEMBRANE PROTEIN YEIH-RELATED"/>
    <property type="match status" value="1"/>
</dbReference>
<evidence type="ECO:0000256" key="5">
    <source>
        <dbReference type="ARBA" id="ARBA00022989"/>
    </source>
</evidence>
<evidence type="ECO:0000313" key="9">
    <source>
        <dbReference type="Proteomes" id="UP000263040"/>
    </source>
</evidence>
<protein>
    <submittedName>
        <fullName evidence="8">YeiH/YadS family membrane protein</fullName>
    </submittedName>
</protein>
<dbReference type="Pfam" id="PF03601">
    <property type="entry name" value="Cons_hypoth698"/>
    <property type="match status" value="1"/>
</dbReference>
<dbReference type="RefSeq" id="WP_118886496.1">
    <property type="nucleotide sequence ID" value="NZ_CP032100.1"/>
</dbReference>
<accession>A0AAD0SZW2</accession>
<evidence type="ECO:0000256" key="7">
    <source>
        <dbReference type="SAM" id="Phobius"/>
    </source>
</evidence>
<dbReference type="AlphaFoldDB" id="A0AAD0SZW2"/>
<evidence type="ECO:0000256" key="1">
    <source>
        <dbReference type="ARBA" id="ARBA00004651"/>
    </source>
</evidence>
<comment type="subcellular location">
    <subcellularLocation>
        <location evidence="1">Cell membrane</location>
        <topology evidence="1">Multi-pass membrane protein</topology>
    </subcellularLocation>
</comment>
<keyword evidence="5 7" id="KW-1133">Transmembrane helix</keyword>
<evidence type="ECO:0000313" key="8">
    <source>
        <dbReference type="EMBL" id="AXX89972.1"/>
    </source>
</evidence>
<feature type="transmembrane region" description="Helical" evidence="7">
    <location>
        <begin position="318"/>
        <end position="336"/>
    </location>
</feature>
<feature type="transmembrane region" description="Helical" evidence="7">
    <location>
        <begin position="95"/>
        <end position="116"/>
    </location>
</feature>
<name>A0AAD0SZW2_9BACT</name>
<organism evidence="8 9">
    <name type="scientific">Arcobacter suis CECT 7833</name>
    <dbReference type="NCBI Taxonomy" id="663365"/>
    <lineage>
        <taxon>Bacteria</taxon>
        <taxon>Pseudomonadati</taxon>
        <taxon>Campylobacterota</taxon>
        <taxon>Epsilonproteobacteria</taxon>
        <taxon>Campylobacterales</taxon>
        <taxon>Arcobacteraceae</taxon>
        <taxon>Arcobacter</taxon>
    </lineage>
</organism>
<reference evidence="8 9" key="1">
    <citation type="submission" date="2018-08" db="EMBL/GenBank/DDBJ databases">
        <title>Complete genome of the Arcobacter suis type strain LMG 26152.</title>
        <authorList>
            <person name="Miller W.G."/>
            <person name="Yee E."/>
            <person name="Bono J.L."/>
        </authorList>
    </citation>
    <scope>NUCLEOTIDE SEQUENCE [LARGE SCALE GENOMIC DNA]</scope>
    <source>
        <strain evidence="8 9">CECT 7833</strain>
    </source>
</reference>
<dbReference type="KEGG" id="asui:ASUIS_1491"/>
<dbReference type="InterPro" id="IPR004630">
    <property type="entry name" value="UPF0324_YeiH-like"/>
</dbReference>
<feature type="transmembrane region" description="Helical" evidence="7">
    <location>
        <begin position="68"/>
        <end position="89"/>
    </location>
</feature>
<dbReference type="NCBIfam" id="TIGR00698">
    <property type="entry name" value="YeiH family putative sulfate export transporter"/>
    <property type="match status" value="1"/>
</dbReference>
<keyword evidence="4 7" id="KW-0812">Transmembrane</keyword>
<feature type="transmembrane region" description="Helical" evidence="7">
    <location>
        <begin position="37"/>
        <end position="56"/>
    </location>
</feature>
<keyword evidence="3" id="KW-1003">Cell membrane</keyword>
<dbReference type="Proteomes" id="UP000263040">
    <property type="component" value="Chromosome"/>
</dbReference>
<evidence type="ECO:0000256" key="3">
    <source>
        <dbReference type="ARBA" id="ARBA00022475"/>
    </source>
</evidence>
<feature type="transmembrane region" description="Helical" evidence="7">
    <location>
        <begin position="226"/>
        <end position="245"/>
    </location>
</feature>
<keyword evidence="9" id="KW-1185">Reference proteome</keyword>
<gene>
    <name evidence="8" type="ORF">ASUIS_1491</name>
</gene>
<feature type="transmembrane region" description="Helical" evidence="7">
    <location>
        <begin position="159"/>
        <end position="179"/>
    </location>
</feature>